<keyword evidence="2" id="KW-0479">Metal-binding</keyword>
<sequence>MNDASGARQRVWQDLIAVADLEKGDVTPVSLGARELAVYDGVEGITVSHARCTHGAANLCDGYFDGRRIECPLHQGLFDARTGAVLAAPARLPLRMVEARVQDGMVQVRL</sequence>
<dbReference type="Proteomes" id="UP001205601">
    <property type="component" value="Unassembled WGS sequence"/>
</dbReference>
<protein>
    <submittedName>
        <fullName evidence="6">Rieske 2Fe-2S domain-containing protein</fullName>
    </submittedName>
</protein>
<comment type="caution">
    <text evidence="6">The sequence shown here is derived from an EMBL/GenBank/DDBJ whole genome shotgun (WGS) entry which is preliminary data.</text>
</comment>
<dbReference type="InterPro" id="IPR036922">
    <property type="entry name" value="Rieske_2Fe-2S_sf"/>
</dbReference>
<proteinExistence type="predicted"/>
<keyword evidence="7" id="KW-1185">Reference proteome</keyword>
<dbReference type="RefSeq" id="WP_261494807.1">
    <property type="nucleotide sequence ID" value="NZ_JAOCQF010000001.1"/>
</dbReference>
<evidence type="ECO:0000259" key="5">
    <source>
        <dbReference type="PROSITE" id="PS51296"/>
    </source>
</evidence>
<dbReference type="EMBL" id="JAOCQF010000001">
    <property type="protein sequence ID" value="MCT8329384.1"/>
    <property type="molecule type" value="Genomic_DNA"/>
</dbReference>
<dbReference type="SUPFAM" id="SSF50022">
    <property type="entry name" value="ISP domain"/>
    <property type="match status" value="1"/>
</dbReference>
<evidence type="ECO:0000256" key="4">
    <source>
        <dbReference type="ARBA" id="ARBA00023014"/>
    </source>
</evidence>
<dbReference type="PROSITE" id="PS51296">
    <property type="entry name" value="RIESKE"/>
    <property type="match status" value="1"/>
</dbReference>
<feature type="domain" description="Rieske" evidence="5">
    <location>
        <begin position="13"/>
        <end position="108"/>
    </location>
</feature>
<evidence type="ECO:0000313" key="7">
    <source>
        <dbReference type="Proteomes" id="UP001205601"/>
    </source>
</evidence>
<dbReference type="Gene3D" id="2.102.10.10">
    <property type="entry name" value="Rieske [2Fe-2S] iron-sulphur domain"/>
    <property type="match status" value="1"/>
</dbReference>
<organism evidence="6 7">
    <name type="scientific">Albidovulum sediminis</name>
    <dbReference type="NCBI Taxonomy" id="3066345"/>
    <lineage>
        <taxon>Bacteria</taxon>
        <taxon>Pseudomonadati</taxon>
        <taxon>Pseudomonadota</taxon>
        <taxon>Alphaproteobacteria</taxon>
        <taxon>Rhodobacterales</taxon>
        <taxon>Paracoccaceae</taxon>
        <taxon>Albidovulum</taxon>
    </lineage>
</organism>
<gene>
    <name evidence="6" type="ORF">N5I32_07665</name>
</gene>
<keyword evidence="4" id="KW-0411">Iron-sulfur</keyword>
<accession>A0ABT2NN54</accession>
<evidence type="ECO:0000256" key="3">
    <source>
        <dbReference type="ARBA" id="ARBA00023004"/>
    </source>
</evidence>
<keyword evidence="1" id="KW-0001">2Fe-2S</keyword>
<name>A0ABT2NN54_9RHOB</name>
<reference evidence="7" key="1">
    <citation type="submission" date="2023-07" db="EMBL/GenBank/DDBJ databases">
        <title>Defluviimonas sediminis sp. nov., isolated from mangrove sediment.</title>
        <authorList>
            <person name="Liu L."/>
            <person name="Li J."/>
            <person name="Huang Y."/>
            <person name="Pan J."/>
            <person name="Li M."/>
        </authorList>
    </citation>
    <scope>NUCLEOTIDE SEQUENCE [LARGE SCALE GENOMIC DNA]</scope>
    <source>
        <strain evidence="7">FT324</strain>
    </source>
</reference>
<evidence type="ECO:0000256" key="2">
    <source>
        <dbReference type="ARBA" id="ARBA00022723"/>
    </source>
</evidence>
<dbReference type="InterPro" id="IPR017941">
    <property type="entry name" value="Rieske_2Fe-2S"/>
</dbReference>
<evidence type="ECO:0000313" key="6">
    <source>
        <dbReference type="EMBL" id="MCT8329384.1"/>
    </source>
</evidence>
<evidence type="ECO:0000256" key="1">
    <source>
        <dbReference type="ARBA" id="ARBA00022714"/>
    </source>
</evidence>
<keyword evidence="3" id="KW-0408">Iron</keyword>
<dbReference type="Pfam" id="PF00355">
    <property type="entry name" value="Rieske"/>
    <property type="match status" value="1"/>
</dbReference>